<name>A0A5C3NM97_9AGAM</name>
<accession>A0A5C3NM97</accession>
<feature type="compositionally biased region" description="Acidic residues" evidence="1">
    <location>
        <begin position="434"/>
        <end position="471"/>
    </location>
</feature>
<dbReference type="SUPFAM" id="SSF81383">
    <property type="entry name" value="F-box domain"/>
    <property type="match status" value="1"/>
</dbReference>
<dbReference type="EMBL" id="ML213505">
    <property type="protein sequence ID" value="TFK54751.1"/>
    <property type="molecule type" value="Genomic_DNA"/>
</dbReference>
<feature type="compositionally biased region" description="Basic and acidic residues" evidence="1">
    <location>
        <begin position="424"/>
        <end position="433"/>
    </location>
</feature>
<sequence>MENPEDATGHFLPPELTDAIIKWLKGYPNALKACSLVSKTWYACARPRLFKLARVFKKRDAERWCKLIESCPAIASDYLREFEFMPKGRVTDAHLPHLGQLSRVTRLAWCLDESLKTRFSDSIRRFTSYFPAVTDLSVEGGFRTVTDVAKFLCMFKGLKALKMEYVHYDVDYEDGMVEIEDIPRDLVFDSASLEKLILGPTDDPSGGFERLSKWILAREKPAPGIRSLTCAIESLKTEETNRLIQCTGDTLEQLILCPPEPANLAEDDYVPPQAHQLPNLKRLEFGTIYESDEEDGIYPPLHWAAVFIESLPVLHTVNTLRFEFGDRSPHPDSMEGIFEKITWEGIITNVLKKQFPNLKVIEIGIKTKNFVHPEMRKDSLRFLSARMRKVGIKLRMKWEDICLDLTLKQITRLMAIYEGREPLEFPEGFKDPMEESSEDEDEDEDEGVYSTTDDEDEEFSDDEDDWADDEA</sequence>
<gene>
    <name evidence="2" type="ORF">OE88DRAFT_1653227</name>
</gene>
<feature type="region of interest" description="Disordered" evidence="1">
    <location>
        <begin position="424"/>
        <end position="471"/>
    </location>
</feature>
<evidence type="ECO:0000313" key="2">
    <source>
        <dbReference type="EMBL" id="TFK54751.1"/>
    </source>
</evidence>
<evidence type="ECO:0000313" key="3">
    <source>
        <dbReference type="Proteomes" id="UP000305948"/>
    </source>
</evidence>
<dbReference type="OrthoDB" id="2977329at2759"/>
<dbReference type="InterPro" id="IPR036047">
    <property type="entry name" value="F-box-like_dom_sf"/>
</dbReference>
<protein>
    <recommendedName>
        <fullName evidence="4">F-box domain-containing protein</fullName>
    </recommendedName>
</protein>
<evidence type="ECO:0008006" key="4">
    <source>
        <dbReference type="Google" id="ProtNLM"/>
    </source>
</evidence>
<reference evidence="2 3" key="1">
    <citation type="journal article" date="2019" name="Nat. Ecol. Evol.">
        <title>Megaphylogeny resolves global patterns of mushroom evolution.</title>
        <authorList>
            <person name="Varga T."/>
            <person name="Krizsan K."/>
            <person name="Foldi C."/>
            <person name="Dima B."/>
            <person name="Sanchez-Garcia M."/>
            <person name="Sanchez-Ramirez S."/>
            <person name="Szollosi G.J."/>
            <person name="Szarkandi J.G."/>
            <person name="Papp V."/>
            <person name="Albert L."/>
            <person name="Andreopoulos W."/>
            <person name="Angelini C."/>
            <person name="Antonin V."/>
            <person name="Barry K.W."/>
            <person name="Bougher N.L."/>
            <person name="Buchanan P."/>
            <person name="Buyck B."/>
            <person name="Bense V."/>
            <person name="Catcheside P."/>
            <person name="Chovatia M."/>
            <person name="Cooper J."/>
            <person name="Damon W."/>
            <person name="Desjardin D."/>
            <person name="Finy P."/>
            <person name="Geml J."/>
            <person name="Haridas S."/>
            <person name="Hughes K."/>
            <person name="Justo A."/>
            <person name="Karasinski D."/>
            <person name="Kautmanova I."/>
            <person name="Kiss B."/>
            <person name="Kocsube S."/>
            <person name="Kotiranta H."/>
            <person name="LaButti K.M."/>
            <person name="Lechner B.E."/>
            <person name="Liimatainen K."/>
            <person name="Lipzen A."/>
            <person name="Lukacs Z."/>
            <person name="Mihaltcheva S."/>
            <person name="Morgado L.N."/>
            <person name="Niskanen T."/>
            <person name="Noordeloos M.E."/>
            <person name="Ohm R.A."/>
            <person name="Ortiz-Santana B."/>
            <person name="Ovrebo C."/>
            <person name="Racz N."/>
            <person name="Riley R."/>
            <person name="Savchenko A."/>
            <person name="Shiryaev A."/>
            <person name="Soop K."/>
            <person name="Spirin V."/>
            <person name="Szebenyi C."/>
            <person name="Tomsovsky M."/>
            <person name="Tulloss R.E."/>
            <person name="Uehling J."/>
            <person name="Grigoriev I.V."/>
            <person name="Vagvolgyi C."/>
            <person name="Papp T."/>
            <person name="Martin F.M."/>
            <person name="Miettinen O."/>
            <person name="Hibbett D.S."/>
            <person name="Nagy L.G."/>
        </authorList>
    </citation>
    <scope>NUCLEOTIDE SEQUENCE [LARGE SCALE GENOMIC DNA]</scope>
    <source>
        <strain evidence="2 3">OMC1185</strain>
    </source>
</reference>
<keyword evidence="3" id="KW-1185">Reference proteome</keyword>
<organism evidence="2 3">
    <name type="scientific">Heliocybe sulcata</name>
    <dbReference type="NCBI Taxonomy" id="5364"/>
    <lineage>
        <taxon>Eukaryota</taxon>
        <taxon>Fungi</taxon>
        <taxon>Dikarya</taxon>
        <taxon>Basidiomycota</taxon>
        <taxon>Agaricomycotina</taxon>
        <taxon>Agaricomycetes</taxon>
        <taxon>Gloeophyllales</taxon>
        <taxon>Gloeophyllaceae</taxon>
        <taxon>Heliocybe</taxon>
    </lineage>
</organism>
<dbReference type="Proteomes" id="UP000305948">
    <property type="component" value="Unassembled WGS sequence"/>
</dbReference>
<proteinExistence type="predicted"/>
<evidence type="ECO:0000256" key="1">
    <source>
        <dbReference type="SAM" id="MobiDB-lite"/>
    </source>
</evidence>
<dbReference type="STRING" id="5364.A0A5C3NM97"/>
<dbReference type="AlphaFoldDB" id="A0A5C3NM97"/>